<evidence type="ECO:0000256" key="1">
    <source>
        <dbReference type="SAM" id="MobiDB-lite"/>
    </source>
</evidence>
<gene>
    <name evidence="2" type="ORF">FH752_08950</name>
</gene>
<protein>
    <submittedName>
        <fullName evidence="2">DUF1376 domain-containing protein</fullName>
    </submittedName>
</protein>
<organism evidence="2 3">
    <name type="scientific">Marinobacter adhaerens</name>
    <dbReference type="NCBI Taxonomy" id="1033846"/>
    <lineage>
        <taxon>Bacteria</taxon>
        <taxon>Pseudomonadati</taxon>
        <taxon>Pseudomonadota</taxon>
        <taxon>Gammaproteobacteria</taxon>
        <taxon>Pseudomonadales</taxon>
        <taxon>Marinobacteraceae</taxon>
        <taxon>Marinobacter</taxon>
    </lineage>
</organism>
<dbReference type="Proteomes" id="UP000431462">
    <property type="component" value="Unassembled WGS sequence"/>
</dbReference>
<dbReference type="InterPro" id="IPR010781">
    <property type="entry name" value="DUF1376"/>
</dbReference>
<feature type="region of interest" description="Disordered" evidence="1">
    <location>
        <begin position="97"/>
        <end position="166"/>
    </location>
</feature>
<reference evidence="2 3" key="1">
    <citation type="submission" date="2019-06" db="EMBL/GenBank/DDBJ databases">
        <title>Enrichment of Autotrophic Halophilic Microorganisms from Red Sea Brine Pool Using Microbial Electrosynthesis System.</title>
        <authorList>
            <person name="Alqahtani M.F."/>
            <person name="Bajracharya S."/>
            <person name="Katuri K.P."/>
            <person name="Ali M."/>
            <person name="Saikaly P.E."/>
        </authorList>
    </citation>
    <scope>NUCLEOTIDE SEQUENCE [LARGE SCALE GENOMIC DNA]</scope>
    <source>
        <strain evidence="2">MES15</strain>
    </source>
</reference>
<dbReference type="EMBL" id="VENC01000008">
    <property type="protein sequence ID" value="MTI98735.1"/>
    <property type="molecule type" value="Genomic_DNA"/>
</dbReference>
<feature type="compositionally biased region" description="Basic and acidic residues" evidence="1">
    <location>
        <begin position="104"/>
        <end position="131"/>
    </location>
</feature>
<comment type="caution">
    <text evidence="2">The sequence shown here is derived from an EMBL/GenBank/DDBJ whole genome shotgun (WGS) entry which is preliminary data.</text>
</comment>
<sequence length="295" mass="33851">MAALPYMQFYVADYLADTAHLSTEEHGAYLLLIFNYWQTGKPIPKNRLHRIARMPDERWSDAESSLSEFFRDNGSEWVHERIEADLAAAREAQAQRAAAGKASAEARKAAKRDLLKRERNGRSTGVQRDESGPSTNKEQNRTEQNKEKNNGSADADPARENSPSKKFTDDDFEKFWKFCREHWFGRVGNKSQAKEAFNKLSPGEHDLREILRLTRQECEYRRRTKATEGFCENMKHVVRWIKHEGWNDTRERLESGPALSVIQGSDPTKVNAPYRGAMPRPDRPDRQPTGTEGGQ</sequence>
<evidence type="ECO:0000313" key="3">
    <source>
        <dbReference type="Proteomes" id="UP000431462"/>
    </source>
</evidence>
<accession>A0A844HZ95</accession>
<evidence type="ECO:0000313" key="2">
    <source>
        <dbReference type="EMBL" id="MTI98735.1"/>
    </source>
</evidence>
<name>A0A844HZ95_9GAMM</name>
<dbReference type="Pfam" id="PF07120">
    <property type="entry name" value="DUF1376"/>
    <property type="match status" value="1"/>
</dbReference>
<feature type="region of interest" description="Disordered" evidence="1">
    <location>
        <begin position="257"/>
        <end position="295"/>
    </location>
</feature>
<feature type="compositionally biased region" description="Basic and acidic residues" evidence="1">
    <location>
        <begin position="156"/>
        <end position="166"/>
    </location>
</feature>
<proteinExistence type="predicted"/>
<dbReference type="AlphaFoldDB" id="A0A844HZ95"/>
<feature type="compositionally biased region" description="Basic and acidic residues" evidence="1">
    <location>
        <begin position="138"/>
        <end position="149"/>
    </location>
</feature>